<proteinExistence type="inferred from homology"/>
<dbReference type="InterPro" id="IPR013249">
    <property type="entry name" value="RNA_pol_sigma70_r4_t2"/>
</dbReference>
<keyword evidence="2" id="KW-0805">Transcription regulation</keyword>
<keyword evidence="3" id="KW-0731">Sigma factor</keyword>
<evidence type="ECO:0000256" key="3">
    <source>
        <dbReference type="ARBA" id="ARBA00023082"/>
    </source>
</evidence>
<dbReference type="NCBIfam" id="TIGR02937">
    <property type="entry name" value="sigma70-ECF"/>
    <property type="match status" value="1"/>
</dbReference>
<dbReference type="PANTHER" id="PTHR43133">
    <property type="entry name" value="RNA POLYMERASE ECF-TYPE SIGMA FACTO"/>
    <property type="match status" value="1"/>
</dbReference>
<dbReference type="Pfam" id="PF04542">
    <property type="entry name" value="Sigma70_r2"/>
    <property type="match status" value="1"/>
</dbReference>
<protein>
    <submittedName>
        <fullName evidence="9">Sigma-70 family RNA polymerase sigma factor</fullName>
    </submittedName>
</protein>
<feature type="coiled-coil region" evidence="6">
    <location>
        <begin position="148"/>
        <end position="175"/>
    </location>
</feature>
<keyword evidence="6" id="KW-0175">Coiled coil</keyword>
<evidence type="ECO:0000256" key="1">
    <source>
        <dbReference type="ARBA" id="ARBA00010641"/>
    </source>
</evidence>
<dbReference type="SUPFAM" id="SSF88946">
    <property type="entry name" value="Sigma2 domain of RNA polymerase sigma factors"/>
    <property type="match status" value="1"/>
</dbReference>
<keyword evidence="4" id="KW-0238">DNA-binding</keyword>
<evidence type="ECO:0000313" key="10">
    <source>
        <dbReference type="Proteomes" id="UP001060336"/>
    </source>
</evidence>
<dbReference type="GO" id="GO:0003677">
    <property type="term" value="F:DNA binding"/>
    <property type="evidence" value="ECO:0007669"/>
    <property type="project" value="UniProtKB-KW"/>
</dbReference>
<dbReference type="Proteomes" id="UP001060336">
    <property type="component" value="Chromosome"/>
</dbReference>
<evidence type="ECO:0000256" key="6">
    <source>
        <dbReference type="SAM" id="Coils"/>
    </source>
</evidence>
<dbReference type="Gene3D" id="1.10.1740.10">
    <property type="match status" value="1"/>
</dbReference>
<dbReference type="GO" id="GO:0016987">
    <property type="term" value="F:sigma factor activity"/>
    <property type="evidence" value="ECO:0007669"/>
    <property type="project" value="UniProtKB-KW"/>
</dbReference>
<dbReference type="InterPro" id="IPR007627">
    <property type="entry name" value="RNA_pol_sigma70_r2"/>
</dbReference>
<dbReference type="InterPro" id="IPR039425">
    <property type="entry name" value="RNA_pol_sigma-70-like"/>
</dbReference>
<evidence type="ECO:0000256" key="5">
    <source>
        <dbReference type="ARBA" id="ARBA00023163"/>
    </source>
</evidence>
<dbReference type="InterPro" id="IPR014284">
    <property type="entry name" value="RNA_pol_sigma-70_dom"/>
</dbReference>
<keyword evidence="5" id="KW-0804">Transcription</keyword>
<evidence type="ECO:0000256" key="2">
    <source>
        <dbReference type="ARBA" id="ARBA00023015"/>
    </source>
</evidence>
<dbReference type="InterPro" id="IPR036388">
    <property type="entry name" value="WH-like_DNA-bd_sf"/>
</dbReference>
<organism evidence="9 10">
    <name type="scientific">Nisaea acidiphila</name>
    <dbReference type="NCBI Taxonomy" id="1862145"/>
    <lineage>
        <taxon>Bacteria</taxon>
        <taxon>Pseudomonadati</taxon>
        <taxon>Pseudomonadota</taxon>
        <taxon>Alphaproteobacteria</taxon>
        <taxon>Rhodospirillales</taxon>
        <taxon>Thalassobaculaceae</taxon>
        <taxon>Nisaea</taxon>
    </lineage>
</organism>
<dbReference type="Pfam" id="PF08281">
    <property type="entry name" value="Sigma70_r4_2"/>
    <property type="match status" value="1"/>
</dbReference>
<evidence type="ECO:0000259" key="7">
    <source>
        <dbReference type="Pfam" id="PF04542"/>
    </source>
</evidence>
<evidence type="ECO:0000256" key="4">
    <source>
        <dbReference type="ARBA" id="ARBA00023125"/>
    </source>
</evidence>
<evidence type="ECO:0000313" key="9">
    <source>
        <dbReference type="EMBL" id="UUX50018.1"/>
    </source>
</evidence>
<keyword evidence="10" id="KW-1185">Reference proteome</keyword>
<dbReference type="KEGG" id="naci:NUH88_21840"/>
<dbReference type="InterPro" id="IPR013324">
    <property type="entry name" value="RNA_pol_sigma_r3/r4-like"/>
</dbReference>
<dbReference type="EMBL" id="CP102480">
    <property type="protein sequence ID" value="UUX50018.1"/>
    <property type="molecule type" value="Genomic_DNA"/>
</dbReference>
<dbReference type="SUPFAM" id="SSF88659">
    <property type="entry name" value="Sigma3 and sigma4 domains of RNA polymerase sigma factors"/>
    <property type="match status" value="1"/>
</dbReference>
<accession>A0A9J7AT30</accession>
<dbReference type="InterPro" id="IPR013325">
    <property type="entry name" value="RNA_pol_sigma_r2"/>
</dbReference>
<gene>
    <name evidence="9" type="ORF">NUH88_21840</name>
</gene>
<dbReference type="Gene3D" id="1.10.10.10">
    <property type="entry name" value="Winged helix-like DNA-binding domain superfamily/Winged helix DNA-binding domain"/>
    <property type="match status" value="1"/>
</dbReference>
<name>A0A9J7AT30_9PROT</name>
<sequence>MAESDNDLLSLVANGDRAAFDRLVYRHRGPASAFAYRMLGNRSDADEILQECFARVWSNAPRWNPDGSAKSWIYRIVHNLCIDRLRARRPTVDIEGREFEDTKPNPEQQLARKRAETGIHDAVARLPERQRIAVSLFHLKDMTADEVANTMEISVDALESLLRRARAKLKEIVREQQPDAYARTAVGEH</sequence>
<comment type="similarity">
    <text evidence="1">Belongs to the sigma-70 factor family. ECF subfamily.</text>
</comment>
<feature type="domain" description="RNA polymerase sigma-70 region 2" evidence="7">
    <location>
        <begin position="24"/>
        <end position="89"/>
    </location>
</feature>
<dbReference type="RefSeq" id="WP_257768986.1">
    <property type="nucleotide sequence ID" value="NZ_CP102480.1"/>
</dbReference>
<dbReference type="AlphaFoldDB" id="A0A9J7AT30"/>
<feature type="domain" description="RNA polymerase sigma factor 70 region 4 type 2" evidence="8">
    <location>
        <begin position="119"/>
        <end position="169"/>
    </location>
</feature>
<reference evidence="9" key="1">
    <citation type="submission" date="2022-08" db="EMBL/GenBank/DDBJ databases">
        <title>Nisaea acidiphila sp. nov., isolated from a marine algal debris and emended description of the genus Nisaea Urios et al. 2008.</title>
        <authorList>
            <person name="Kwon K."/>
        </authorList>
    </citation>
    <scope>NUCLEOTIDE SEQUENCE</scope>
    <source>
        <strain evidence="9">MEBiC11861</strain>
    </source>
</reference>
<evidence type="ECO:0000259" key="8">
    <source>
        <dbReference type="Pfam" id="PF08281"/>
    </source>
</evidence>
<dbReference type="GO" id="GO:0006352">
    <property type="term" value="P:DNA-templated transcription initiation"/>
    <property type="evidence" value="ECO:0007669"/>
    <property type="project" value="InterPro"/>
</dbReference>
<dbReference type="PANTHER" id="PTHR43133:SF8">
    <property type="entry name" value="RNA POLYMERASE SIGMA FACTOR HI_1459-RELATED"/>
    <property type="match status" value="1"/>
</dbReference>
<dbReference type="CDD" id="cd06171">
    <property type="entry name" value="Sigma70_r4"/>
    <property type="match status" value="1"/>
</dbReference>